<feature type="domain" description="Peroxisomal multifunctional enzyme type 2-like N-terminal" evidence="2">
    <location>
        <begin position="17"/>
        <end position="144"/>
    </location>
</feature>
<keyword evidence="4" id="KW-1185">Reference proteome</keyword>
<name>A0A840HZV0_9SPHN</name>
<sequence>MNLDILQRFKLDDKVHEYGARDTILYALGLGYGSDPTDEAQLAFVYEKGLKAVPSMCNTIAHPGFWIDRPELEIDWVKVLHAEQAFEIHTAIPAEGRMRGEYSILSVEDKGADKGAIMRMQKRLFDRDTGDLYATVTQTLFLRGDGGQGGFGNPGSGLSPLPEAEPDLVIDIPTMPQIALIYRLSGDLNPIHASPSVARKAGFDRPILHGLCTMGLAARALITGLCDGRPERLGSMEVRFSRPVFPGETIRVEVYREDENVRFRCRSVERDVVVVDRGRASLAKAI</sequence>
<evidence type="ECO:0000259" key="2">
    <source>
        <dbReference type="Pfam" id="PF22622"/>
    </source>
</evidence>
<accession>A0A840HZV0</accession>
<dbReference type="Pfam" id="PF01575">
    <property type="entry name" value="MaoC_dehydratas"/>
    <property type="match status" value="1"/>
</dbReference>
<dbReference type="GO" id="GO:0004300">
    <property type="term" value="F:enoyl-CoA hydratase activity"/>
    <property type="evidence" value="ECO:0007669"/>
    <property type="project" value="TreeGrafter"/>
</dbReference>
<evidence type="ECO:0000313" key="4">
    <source>
        <dbReference type="Proteomes" id="UP000575068"/>
    </source>
</evidence>
<dbReference type="InterPro" id="IPR002539">
    <property type="entry name" value="MaoC-like_dom"/>
</dbReference>
<comment type="caution">
    <text evidence="3">The sequence shown here is derived from an EMBL/GenBank/DDBJ whole genome shotgun (WGS) entry which is preliminary data.</text>
</comment>
<reference evidence="3 4" key="1">
    <citation type="submission" date="2020-08" db="EMBL/GenBank/DDBJ databases">
        <title>Genomic Encyclopedia of Type Strains, Phase IV (KMG-IV): sequencing the most valuable type-strain genomes for metagenomic binning, comparative biology and taxonomic classification.</title>
        <authorList>
            <person name="Goeker M."/>
        </authorList>
    </citation>
    <scope>NUCLEOTIDE SEQUENCE [LARGE SCALE GENOMIC DNA]</scope>
    <source>
        <strain evidence="3 4">DSM 7465</strain>
    </source>
</reference>
<organism evidence="3 4">
    <name type="scientific">Rhizorhapis suberifaciens</name>
    <name type="common">corky root of lettuce</name>
    <dbReference type="NCBI Taxonomy" id="13656"/>
    <lineage>
        <taxon>Bacteria</taxon>
        <taxon>Pseudomonadati</taxon>
        <taxon>Pseudomonadota</taxon>
        <taxon>Alphaproteobacteria</taxon>
        <taxon>Sphingomonadales</taxon>
        <taxon>Sphingomonadaceae</taxon>
        <taxon>Rhizorhapis</taxon>
    </lineage>
</organism>
<dbReference type="GO" id="GO:0006635">
    <property type="term" value="P:fatty acid beta-oxidation"/>
    <property type="evidence" value="ECO:0007669"/>
    <property type="project" value="TreeGrafter"/>
</dbReference>
<evidence type="ECO:0000259" key="1">
    <source>
        <dbReference type="Pfam" id="PF01575"/>
    </source>
</evidence>
<dbReference type="PANTHER" id="PTHR13078">
    <property type="entry name" value="PEROXISOMAL MULTIFUNCTIONAL ENZYME TYPE 2-RELATED"/>
    <property type="match status" value="1"/>
</dbReference>
<gene>
    <name evidence="3" type="ORF">HNQ99_003322</name>
</gene>
<dbReference type="Proteomes" id="UP000575068">
    <property type="component" value="Unassembled WGS sequence"/>
</dbReference>
<dbReference type="EMBL" id="JACHOV010000022">
    <property type="protein sequence ID" value="MBB4642984.1"/>
    <property type="molecule type" value="Genomic_DNA"/>
</dbReference>
<dbReference type="RefSeq" id="WP_221232740.1">
    <property type="nucleotide sequence ID" value="NZ_JACHOV010000022.1"/>
</dbReference>
<dbReference type="AlphaFoldDB" id="A0A840HZV0"/>
<dbReference type="InterPro" id="IPR029069">
    <property type="entry name" value="HotDog_dom_sf"/>
</dbReference>
<dbReference type="PANTHER" id="PTHR13078:SF56">
    <property type="entry name" value="PEROXISOMAL MULTIFUNCTIONAL ENZYME TYPE 2"/>
    <property type="match status" value="1"/>
</dbReference>
<dbReference type="Pfam" id="PF22622">
    <property type="entry name" value="MFE-2_hydrat-2_N"/>
    <property type="match status" value="1"/>
</dbReference>
<proteinExistence type="predicted"/>
<protein>
    <submittedName>
        <fullName evidence="3">Acyl dehydratase</fullName>
    </submittedName>
</protein>
<dbReference type="GO" id="GO:0003857">
    <property type="term" value="F:(3S)-3-hydroxyacyl-CoA dehydrogenase (NAD+) activity"/>
    <property type="evidence" value="ECO:0007669"/>
    <property type="project" value="TreeGrafter"/>
</dbReference>
<feature type="domain" description="MaoC-like" evidence="1">
    <location>
        <begin position="162"/>
        <end position="274"/>
    </location>
</feature>
<dbReference type="Gene3D" id="3.10.129.10">
    <property type="entry name" value="Hotdog Thioesterase"/>
    <property type="match status" value="1"/>
</dbReference>
<dbReference type="GO" id="GO:0044594">
    <property type="term" value="F:17-beta-hydroxysteroid dehydrogenase (NAD+) activity"/>
    <property type="evidence" value="ECO:0007669"/>
    <property type="project" value="TreeGrafter"/>
</dbReference>
<dbReference type="InterPro" id="IPR054357">
    <property type="entry name" value="MFE-2_N"/>
</dbReference>
<evidence type="ECO:0000313" key="3">
    <source>
        <dbReference type="EMBL" id="MBB4642984.1"/>
    </source>
</evidence>
<dbReference type="SUPFAM" id="SSF54637">
    <property type="entry name" value="Thioesterase/thiol ester dehydrase-isomerase"/>
    <property type="match status" value="2"/>
</dbReference>
<dbReference type="CDD" id="cd03448">
    <property type="entry name" value="HDE_HSD"/>
    <property type="match status" value="1"/>
</dbReference>